<reference evidence="1" key="2">
    <citation type="journal article" date="2015" name="Fish Shellfish Immunol.">
        <title>Early steps in the European eel (Anguilla anguilla)-Vibrio vulnificus interaction in the gills: Role of the RtxA13 toxin.</title>
        <authorList>
            <person name="Callol A."/>
            <person name="Pajuelo D."/>
            <person name="Ebbesson L."/>
            <person name="Teles M."/>
            <person name="MacKenzie S."/>
            <person name="Amaro C."/>
        </authorList>
    </citation>
    <scope>NUCLEOTIDE SEQUENCE</scope>
</reference>
<name>A0A0E9S6W4_ANGAN</name>
<protein>
    <submittedName>
        <fullName evidence="1">Uncharacterized protein</fullName>
    </submittedName>
</protein>
<dbReference type="AlphaFoldDB" id="A0A0E9S6W4"/>
<dbReference type="EMBL" id="GBXM01071635">
    <property type="protein sequence ID" value="JAH36942.1"/>
    <property type="molecule type" value="Transcribed_RNA"/>
</dbReference>
<sequence>MIWFFGKLFKILCQCSTALLFSITSD</sequence>
<evidence type="ECO:0000313" key="1">
    <source>
        <dbReference type="EMBL" id="JAH36942.1"/>
    </source>
</evidence>
<accession>A0A0E9S6W4</accession>
<proteinExistence type="predicted"/>
<organism evidence="1">
    <name type="scientific">Anguilla anguilla</name>
    <name type="common">European freshwater eel</name>
    <name type="synonym">Muraena anguilla</name>
    <dbReference type="NCBI Taxonomy" id="7936"/>
    <lineage>
        <taxon>Eukaryota</taxon>
        <taxon>Metazoa</taxon>
        <taxon>Chordata</taxon>
        <taxon>Craniata</taxon>
        <taxon>Vertebrata</taxon>
        <taxon>Euteleostomi</taxon>
        <taxon>Actinopterygii</taxon>
        <taxon>Neopterygii</taxon>
        <taxon>Teleostei</taxon>
        <taxon>Anguilliformes</taxon>
        <taxon>Anguillidae</taxon>
        <taxon>Anguilla</taxon>
    </lineage>
</organism>
<reference evidence="1" key="1">
    <citation type="submission" date="2014-11" db="EMBL/GenBank/DDBJ databases">
        <authorList>
            <person name="Amaro Gonzalez C."/>
        </authorList>
    </citation>
    <scope>NUCLEOTIDE SEQUENCE</scope>
</reference>